<accession>A0A0P1AQ80</accession>
<keyword evidence="3" id="KW-1185">Reference proteome</keyword>
<organism evidence="2 3">
    <name type="scientific">Plasmopara halstedii</name>
    <name type="common">Downy mildew of sunflower</name>
    <dbReference type="NCBI Taxonomy" id="4781"/>
    <lineage>
        <taxon>Eukaryota</taxon>
        <taxon>Sar</taxon>
        <taxon>Stramenopiles</taxon>
        <taxon>Oomycota</taxon>
        <taxon>Peronosporomycetes</taxon>
        <taxon>Peronosporales</taxon>
        <taxon>Peronosporaceae</taxon>
        <taxon>Plasmopara</taxon>
    </lineage>
</organism>
<proteinExistence type="predicted"/>
<evidence type="ECO:0000313" key="2">
    <source>
        <dbReference type="EMBL" id="CEG43399.1"/>
    </source>
</evidence>
<dbReference type="AlphaFoldDB" id="A0A0P1AQ80"/>
<feature type="region of interest" description="Disordered" evidence="1">
    <location>
        <begin position="169"/>
        <end position="192"/>
    </location>
</feature>
<feature type="region of interest" description="Disordered" evidence="1">
    <location>
        <begin position="36"/>
        <end position="60"/>
    </location>
</feature>
<dbReference type="GeneID" id="36408651"/>
<protein>
    <submittedName>
        <fullName evidence="2">Uncharacterized protein</fullName>
    </submittedName>
</protein>
<name>A0A0P1AQ80_PLAHL</name>
<evidence type="ECO:0000313" key="3">
    <source>
        <dbReference type="Proteomes" id="UP000054928"/>
    </source>
</evidence>
<sequence>MLLGYMEHSKIYRVLNLDTGIVKTSLSVALDKRGVSSIDRGDNTDKPNRYLQTPIDDDENMAPCVSQPTRNNDVIMDDDLVDNDERKALAVDNHIPTLSIQHASPPQTEITHDNHLLSGRYAIVFHPPIHRRHLNHSQHHVLRDVPHTQQRLQIESDATPERCIVVFEPVEEDRQRDDSDLMDVRPPKPSHK</sequence>
<reference evidence="3" key="1">
    <citation type="submission" date="2014-09" db="EMBL/GenBank/DDBJ databases">
        <authorList>
            <person name="Sharma Rahul"/>
            <person name="Thines Marco"/>
        </authorList>
    </citation>
    <scope>NUCLEOTIDE SEQUENCE [LARGE SCALE GENOMIC DNA]</scope>
</reference>
<evidence type="ECO:0000256" key="1">
    <source>
        <dbReference type="SAM" id="MobiDB-lite"/>
    </source>
</evidence>
<feature type="compositionally biased region" description="Basic and acidic residues" evidence="1">
    <location>
        <begin position="172"/>
        <end position="186"/>
    </location>
</feature>
<feature type="compositionally biased region" description="Basic and acidic residues" evidence="1">
    <location>
        <begin position="36"/>
        <end position="48"/>
    </location>
</feature>
<dbReference type="EMBL" id="CCYD01000666">
    <property type="protein sequence ID" value="CEG43399.1"/>
    <property type="molecule type" value="Genomic_DNA"/>
</dbReference>
<dbReference type="RefSeq" id="XP_024579768.1">
    <property type="nucleotide sequence ID" value="XM_024729386.1"/>
</dbReference>
<dbReference type="Proteomes" id="UP000054928">
    <property type="component" value="Unassembled WGS sequence"/>
</dbReference>